<feature type="domain" description="NAC" evidence="6">
    <location>
        <begin position="1"/>
        <end position="80"/>
    </location>
</feature>
<protein>
    <recommendedName>
        <fullName evidence="6">NAC domain-containing protein</fullName>
    </recommendedName>
</protein>
<dbReference type="Gene3D" id="2.170.150.80">
    <property type="entry name" value="NAC domain"/>
    <property type="match status" value="1"/>
</dbReference>
<evidence type="ECO:0000256" key="3">
    <source>
        <dbReference type="ARBA" id="ARBA00023163"/>
    </source>
</evidence>
<dbReference type="GO" id="GO:0006355">
    <property type="term" value="P:regulation of DNA-templated transcription"/>
    <property type="evidence" value="ECO:0007669"/>
    <property type="project" value="InterPro"/>
</dbReference>
<dbReference type="GO" id="GO:0003677">
    <property type="term" value="F:DNA binding"/>
    <property type="evidence" value="ECO:0007669"/>
    <property type="project" value="UniProtKB-KW"/>
</dbReference>
<dbReference type="EMBL" id="CM004387">
    <property type="protein sequence ID" value="OAY60840.1"/>
    <property type="molecule type" value="Genomic_DNA"/>
</dbReference>
<dbReference type="InterPro" id="IPR003441">
    <property type="entry name" value="NAC-dom"/>
</dbReference>
<dbReference type="PROSITE" id="PS51005">
    <property type="entry name" value="NAC"/>
    <property type="match status" value="1"/>
</dbReference>
<name>A0A2C9WND6_MANES</name>
<sequence>MSKNKIDRRAGSGTWKGQTTNRFSQAEGKPQWARKAFVFEVDKKNSDAVGPNNGRWLMVEYSVGDEGFDGKVVLCKIYNKHARDLLKGNQNPTKKTKKQTSCADDDEGDQNPRKKKKQNCTADDEEFPIASDFTSNMPAMPAEDGAAFSADEGLNSLLDFSSDHDLSSLLSSDMDVGTGTSPGDELSKCLAENIYDGGFFSSMPPLTTQCNKDNQENKDDENGDHPSSSMPSRDFWFPWESFAEC</sequence>
<feature type="compositionally biased region" description="Polar residues" evidence="5">
    <location>
        <begin position="15"/>
        <end position="24"/>
    </location>
</feature>
<keyword evidence="2" id="KW-0238">DNA-binding</keyword>
<feature type="compositionally biased region" description="Basic and acidic residues" evidence="5">
    <location>
        <begin position="1"/>
        <end position="10"/>
    </location>
</feature>
<reference evidence="7" key="1">
    <citation type="submission" date="2016-02" db="EMBL/GenBank/DDBJ databases">
        <title>WGS assembly of Manihot esculenta.</title>
        <authorList>
            <person name="Bredeson J.V."/>
            <person name="Prochnik S.E."/>
            <person name="Lyons J.B."/>
            <person name="Schmutz J."/>
            <person name="Grimwood J."/>
            <person name="Vrebalov J."/>
            <person name="Bart R.S."/>
            <person name="Amuge T."/>
            <person name="Ferguson M.E."/>
            <person name="Green R."/>
            <person name="Putnam N."/>
            <person name="Stites J."/>
            <person name="Rounsley S."/>
            <person name="Rokhsar D.S."/>
        </authorList>
    </citation>
    <scope>NUCLEOTIDE SEQUENCE [LARGE SCALE GENOMIC DNA]</scope>
    <source>
        <tissue evidence="7">Leaf</tissue>
    </source>
</reference>
<evidence type="ECO:0000256" key="4">
    <source>
        <dbReference type="ARBA" id="ARBA00023242"/>
    </source>
</evidence>
<evidence type="ECO:0000256" key="2">
    <source>
        <dbReference type="ARBA" id="ARBA00023125"/>
    </source>
</evidence>
<proteinExistence type="predicted"/>
<keyword evidence="1" id="KW-0805">Transcription regulation</keyword>
<dbReference type="AlphaFoldDB" id="A0A2C9WND6"/>
<keyword evidence="4" id="KW-0539">Nucleus</keyword>
<accession>A0A2C9WND6</accession>
<organism evidence="7">
    <name type="scientific">Manihot esculenta</name>
    <name type="common">Cassava</name>
    <name type="synonym">Jatropha manihot</name>
    <dbReference type="NCBI Taxonomy" id="3983"/>
    <lineage>
        <taxon>Eukaryota</taxon>
        <taxon>Viridiplantae</taxon>
        <taxon>Streptophyta</taxon>
        <taxon>Embryophyta</taxon>
        <taxon>Tracheophyta</taxon>
        <taxon>Spermatophyta</taxon>
        <taxon>Magnoliopsida</taxon>
        <taxon>eudicotyledons</taxon>
        <taxon>Gunneridae</taxon>
        <taxon>Pentapetalae</taxon>
        <taxon>rosids</taxon>
        <taxon>fabids</taxon>
        <taxon>Malpighiales</taxon>
        <taxon>Euphorbiaceae</taxon>
        <taxon>Crotonoideae</taxon>
        <taxon>Manihoteae</taxon>
        <taxon>Manihot</taxon>
    </lineage>
</organism>
<feature type="region of interest" description="Disordered" evidence="5">
    <location>
        <begin position="200"/>
        <end position="234"/>
    </location>
</feature>
<evidence type="ECO:0000256" key="1">
    <source>
        <dbReference type="ARBA" id="ARBA00023015"/>
    </source>
</evidence>
<feature type="region of interest" description="Disordered" evidence="5">
    <location>
        <begin position="1"/>
        <end position="28"/>
    </location>
</feature>
<dbReference type="InterPro" id="IPR036093">
    <property type="entry name" value="NAC_dom_sf"/>
</dbReference>
<keyword evidence="3" id="KW-0804">Transcription</keyword>
<feature type="region of interest" description="Disordered" evidence="5">
    <location>
        <begin position="87"/>
        <end position="144"/>
    </location>
</feature>
<evidence type="ECO:0000313" key="7">
    <source>
        <dbReference type="EMBL" id="OAY60840.1"/>
    </source>
</evidence>
<gene>
    <name evidence="7" type="ORF">MANES_01G143600</name>
</gene>
<evidence type="ECO:0000259" key="6">
    <source>
        <dbReference type="PROSITE" id="PS51005"/>
    </source>
</evidence>
<dbReference type="GO" id="GO:0048731">
    <property type="term" value="P:system development"/>
    <property type="evidence" value="ECO:0000318"/>
    <property type="project" value="GO_Central"/>
</dbReference>
<evidence type="ECO:0000256" key="5">
    <source>
        <dbReference type="SAM" id="MobiDB-lite"/>
    </source>
</evidence>
<dbReference type="SUPFAM" id="SSF101941">
    <property type="entry name" value="NAC domain"/>
    <property type="match status" value="1"/>
</dbReference>